<dbReference type="RefSeq" id="WP_138600605.1">
    <property type="nucleotide sequence ID" value="NZ_VCIA01000001.1"/>
</dbReference>
<dbReference type="Proteomes" id="UP000306980">
    <property type="component" value="Unassembled WGS sequence"/>
</dbReference>
<accession>A0A5S3QKB8</accession>
<dbReference type="InterPro" id="IPR018376">
    <property type="entry name" value="Enoyl-CoA_hyd/isom_CS"/>
</dbReference>
<reference evidence="3 4" key="1">
    <citation type="submission" date="2019-05" db="EMBL/GenBank/DDBJ databases">
        <title>Genomic analysis of Lentibacillus sp. NKC220-2.</title>
        <authorList>
            <person name="Oh Y.J."/>
        </authorList>
    </citation>
    <scope>NUCLEOTIDE SEQUENCE [LARGE SCALE GENOMIC DNA]</scope>
    <source>
        <strain evidence="3 4">NKC220-2</strain>
    </source>
</reference>
<dbReference type="InterPro" id="IPR001753">
    <property type="entry name" value="Enoyl-CoA_hydra/iso"/>
</dbReference>
<dbReference type="GO" id="GO:0006635">
    <property type="term" value="P:fatty acid beta-oxidation"/>
    <property type="evidence" value="ECO:0007669"/>
    <property type="project" value="TreeGrafter"/>
</dbReference>
<dbReference type="InterPro" id="IPR029045">
    <property type="entry name" value="ClpP/crotonase-like_dom_sf"/>
</dbReference>
<dbReference type="CDD" id="cd06558">
    <property type="entry name" value="crotonase-like"/>
    <property type="match status" value="1"/>
</dbReference>
<dbReference type="PANTHER" id="PTHR11941:SF54">
    <property type="entry name" value="ENOYL-COA HYDRATASE, MITOCHONDRIAL"/>
    <property type="match status" value="1"/>
</dbReference>
<dbReference type="GO" id="GO:0016853">
    <property type="term" value="F:isomerase activity"/>
    <property type="evidence" value="ECO:0007669"/>
    <property type="project" value="UniProtKB-KW"/>
</dbReference>
<dbReference type="OrthoDB" id="254175at2"/>
<evidence type="ECO:0000313" key="4">
    <source>
        <dbReference type="Proteomes" id="UP000306980"/>
    </source>
</evidence>
<dbReference type="SUPFAM" id="SSF52096">
    <property type="entry name" value="ClpP/crotonase"/>
    <property type="match status" value="1"/>
</dbReference>
<organism evidence="3 4">
    <name type="scientific">Lentibacillus cibarius</name>
    <dbReference type="NCBI Taxonomy" id="2583219"/>
    <lineage>
        <taxon>Bacteria</taxon>
        <taxon>Bacillati</taxon>
        <taxon>Bacillota</taxon>
        <taxon>Bacilli</taxon>
        <taxon>Bacillales</taxon>
        <taxon>Bacillaceae</taxon>
        <taxon>Lentibacillus</taxon>
    </lineage>
</organism>
<dbReference type="PROSITE" id="PS00166">
    <property type="entry name" value="ENOYL_COA_HYDRATASE"/>
    <property type="match status" value="1"/>
</dbReference>
<protein>
    <submittedName>
        <fullName evidence="3">Enoyl-CoA hydratase/isomerase family protein</fullName>
    </submittedName>
</protein>
<dbReference type="AlphaFoldDB" id="A0A5S3QKB8"/>
<dbReference type="EMBL" id="VCIA01000001">
    <property type="protein sequence ID" value="TMN20876.1"/>
    <property type="molecule type" value="Genomic_DNA"/>
</dbReference>
<name>A0A5S3QKB8_9BACI</name>
<dbReference type="PANTHER" id="PTHR11941">
    <property type="entry name" value="ENOYL-COA HYDRATASE-RELATED"/>
    <property type="match status" value="1"/>
</dbReference>
<evidence type="ECO:0000256" key="2">
    <source>
        <dbReference type="RuleBase" id="RU003707"/>
    </source>
</evidence>
<gene>
    <name evidence="3" type="ORF">FFL34_01170</name>
</gene>
<proteinExistence type="inferred from homology"/>
<dbReference type="Gene3D" id="3.90.226.10">
    <property type="entry name" value="2-enoyl-CoA Hydratase, Chain A, domain 1"/>
    <property type="match status" value="1"/>
</dbReference>
<comment type="similarity">
    <text evidence="1 2">Belongs to the enoyl-CoA hydratase/isomerase family.</text>
</comment>
<comment type="caution">
    <text evidence="3">The sequence shown here is derived from an EMBL/GenBank/DDBJ whole genome shotgun (WGS) entry which is preliminary data.</text>
</comment>
<keyword evidence="3" id="KW-0413">Isomerase</keyword>
<dbReference type="Pfam" id="PF00378">
    <property type="entry name" value="ECH_1"/>
    <property type="match status" value="1"/>
</dbReference>
<evidence type="ECO:0000256" key="1">
    <source>
        <dbReference type="ARBA" id="ARBA00005254"/>
    </source>
</evidence>
<sequence>MSIVDVRSKDMVRYVELNYPDKKNGFDLRMSQELLDAVHQVNADPHCKIIVFSSTARAYFSSGPNPSDLVEIANQKNGLNLLDEIVSNLNEIISEIYHSTKITIASIHGYAYGGGLNIMLPCDYRIAVERTKLIENFHYMGMTPDLSASYFLPRLIGYSKTMELILTGRMFSAKEAWEWGLFQEVTKTKKEMKERVEQLCEQILSGDMETVARMKQLLKHSNLSTFNEQINFEKTALMDCFQNPRVQEYLSQVTKKSLVT</sequence>
<evidence type="ECO:0000313" key="3">
    <source>
        <dbReference type="EMBL" id="TMN20876.1"/>
    </source>
</evidence>